<keyword evidence="5 6" id="KW-0472">Membrane</keyword>
<evidence type="ECO:0000259" key="8">
    <source>
        <dbReference type="Pfam" id="PF12704"/>
    </source>
</evidence>
<evidence type="ECO:0000256" key="4">
    <source>
        <dbReference type="ARBA" id="ARBA00022989"/>
    </source>
</evidence>
<comment type="subcellular location">
    <subcellularLocation>
        <location evidence="1">Cell membrane</location>
        <topology evidence="1">Multi-pass membrane protein</topology>
    </subcellularLocation>
</comment>
<evidence type="ECO:0000259" key="7">
    <source>
        <dbReference type="Pfam" id="PF02687"/>
    </source>
</evidence>
<dbReference type="OrthoDB" id="5933722at2"/>
<dbReference type="GO" id="GO:0005886">
    <property type="term" value="C:plasma membrane"/>
    <property type="evidence" value="ECO:0007669"/>
    <property type="project" value="UniProtKB-SubCell"/>
</dbReference>
<gene>
    <name evidence="9" type="ORF">SAMN04487996_113193</name>
</gene>
<keyword evidence="10" id="KW-1185">Reference proteome</keyword>
<evidence type="ECO:0000313" key="9">
    <source>
        <dbReference type="EMBL" id="SDF91956.1"/>
    </source>
</evidence>
<dbReference type="RefSeq" id="WP_090154650.1">
    <property type="nucleotide sequence ID" value="NZ_FNAN01000013.1"/>
</dbReference>
<dbReference type="GO" id="GO:0022857">
    <property type="term" value="F:transmembrane transporter activity"/>
    <property type="evidence" value="ECO:0007669"/>
    <property type="project" value="TreeGrafter"/>
</dbReference>
<reference evidence="10" key="1">
    <citation type="submission" date="2016-10" db="EMBL/GenBank/DDBJ databases">
        <authorList>
            <person name="Varghese N."/>
            <person name="Submissions S."/>
        </authorList>
    </citation>
    <scope>NUCLEOTIDE SEQUENCE [LARGE SCALE GENOMIC DNA]</scope>
    <source>
        <strain evidence="10">DSM 25329</strain>
    </source>
</reference>
<feature type="transmembrane region" description="Helical" evidence="6">
    <location>
        <begin position="335"/>
        <end position="357"/>
    </location>
</feature>
<dbReference type="InterPro" id="IPR003838">
    <property type="entry name" value="ABC3_permease_C"/>
</dbReference>
<dbReference type="Pfam" id="PF02687">
    <property type="entry name" value="FtsX"/>
    <property type="match status" value="2"/>
</dbReference>
<organism evidence="9 10">
    <name type="scientific">Dyadobacter soli</name>
    <dbReference type="NCBI Taxonomy" id="659014"/>
    <lineage>
        <taxon>Bacteria</taxon>
        <taxon>Pseudomonadati</taxon>
        <taxon>Bacteroidota</taxon>
        <taxon>Cytophagia</taxon>
        <taxon>Cytophagales</taxon>
        <taxon>Spirosomataceae</taxon>
        <taxon>Dyadobacter</taxon>
    </lineage>
</organism>
<dbReference type="InterPro" id="IPR025857">
    <property type="entry name" value="MacB_PCD"/>
</dbReference>
<feature type="transmembrane region" description="Helical" evidence="6">
    <location>
        <begin position="284"/>
        <end position="306"/>
    </location>
</feature>
<accession>A0A1G7Q0B2</accession>
<sequence length="793" mass="88413">MIKNYLKIAWRNLTKNSLFSAVNMIGLSIGMATAILIGLWLWDELSFNKYHRHYDRIARVMQHQTANGETFTGTATPLPMRDALASEFGNEFSHIALSSWTEDRILAYGGNQFTKKGNCVEADFPAMMSVKMLRGTAKNLDDPTSVLLSESVAKALFGNSEPIDKVIKIDNKHLFKVTGVYEDFPYNTEFCDVSYLLPWKFFRENTPWVQRSETNWGNNSFQLFAAITPGNSFEKISAKIEGTKARHAKEEARFNPRMFLNPMSRWHLYSEWKNGIPVRGRIQFVWLFGMIGAFVLLLACINFMNLSTARSEGRAREVGIRKAVGSGRGQLVSQFLLESVLMAIAAFLSALIIASLLLPVFNAVADKQIVFPWNSTLGWAVALAFTLLTGVFAGSYPALFLSRFNPVKVLKGAVQSGKAAVLPRQVLVVVQFTISITFIIGTLVVLRQIQYAKDRPTGFERSGLVSIPLNTQELRGHYEVVRHDLLQTGAVARVSETSSPVDDVWSSDASFSWPGKDPDQVGDFGTVGITHDYGATVGWKFAQGRDFSRSFATDSLGIVLNESAVRFMGIAKPVGMSIQWNGLQYTVIGVIRDVITGSPFTPVLPTIYMLKPEWADIIYVKLNREKNVKQALSAIEPIFKKHNPGSPFEYKFADDEYDRKFRAEERIGQLASIFTTLAISISCLGLFGLVSFLAEQRRKEIGIRKVLGASIASVWGLLTRDFIVLVAIASVFAVQLSYYALSGWLENYAYRMELSWWIFAMGIVGALLITLLTVGFQAIRVALINPVKSLRGE</sequence>
<keyword evidence="4 6" id="KW-1133">Transmembrane helix</keyword>
<dbReference type="Pfam" id="PF12704">
    <property type="entry name" value="MacB_PCD"/>
    <property type="match status" value="2"/>
</dbReference>
<evidence type="ECO:0000313" key="10">
    <source>
        <dbReference type="Proteomes" id="UP000198748"/>
    </source>
</evidence>
<feature type="domain" description="ABC3 transporter permease C-terminal" evidence="7">
    <location>
        <begin position="290"/>
        <end position="406"/>
    </location>
</feature>
<dbReference type="Proteomes" id="UP000198748">
    <property type="component" value="Unassembled WGS sequence"/>
</dbReference>
<dbReference type="STRING" id="659014.SAMN04487996_113193"/>
<feature type="transmembrane region" description="Helical" evidence="6">
    <location>
        <begin position="377"/>
        <end position="401"/>
    </location>
</feature>
<dbReference type="AlphaFoldDB" id="A0A1G7Q0B2"/>
<proteinExistence type="predicted"/>
<evidence type="ECO:0000256" key="2">
    <source>
        <dbReference type="ARBA" id="ARBA00022475"/>
    </source>
</evidence>
<protein>
    <submittedName>
        <fullName evidence="9">Duplicated orphan permease</fullName>
    </submittedName>
</protein>
<dbReference type="PANTHER" id="PTHR30572:SF18">
    <property type="entry name" value="ABC-TYPE MACROLIDE FAMILY EXPORT SYSTEM PERMEASE COMPONENT 2"/>
    <property type="match status" value="1"/>
</dbReference>
<feature type="transmembrane region" description="Helical" evidence="6">
    <location>
        <begin position="670"/>
        <end position="694"/>
    </location>
</feature>
<feature type="transmembrane region" description="Helical" evidence="6">
    <location>
        <begin position="426"/>
        <end position="446"/>
    </location>
</feature>
<feature type="domain" description="MacB-like periplasmic core" evidence="8">
    <location>
        <begin position="20"/>
        <end position="241"/>
    </location>
</feature>
<evidence type="ECO:0000256" key="5">
    <source>
        <dbReference type="ARBA" id="ARBA00023136"/>
    </source>
</evidence>
<evidence type="ECO:0000256" key="3">
    <source>
        <dbReference type="ARBA" id="ARBA00022692"/>
    </source>
</evidence>
<keyword evidence="2" id="KW-1003">Cell membrane</keyword>
<keyword evidence="3 6" id="KW-0812">Transmembrane</keyword>
<dbReference type="InterPro" id="IPR050250">
    <property type="entry name" value="Macrolide_Exporter_MacB"/>
</dbReference>
<feature type="domain" description="MacB-like periplasmic core" evidence="8">
    <location>
        <begin position="433"/>
        <end position="637"/>
    </location>
</feature>
<feature type="transmembrane region" description="Helical" evidence="6">
    <location>
        <begin position="706"/>
        <end position="734"/>
    </location>
</feature>
<feature type="domain" description="ABC3 transporter permease C-terminal" evidence="7">
    <location>
        <begin position="673"/>
        <end position="786"/>
    </location>
</feature>
<feature type="transmembrane region" description="Helical" evidence="6">
    <location>
        <begin position="754"/>
        <end position="779"/>
    </location>
</feature>
<name>A0A1G7Q0B2_9BACT</name>
<evidence type="ECO:0000256" key="1">
    <source>
        <dbReference type="ARBA" id="ARBA00004651"/>
    </source>
</evidence>
<dbReference type="PANTHER" id="PTHR30572">
    <property type="entry name" value="MEMBRANE COMPONENT OF TRANSPORTER-RELATED"/>
    <property type="match status" value="1"/>
</dbReference>
<feature type="transmembrane region" description="Helical" evidence="6">
    <location>
        <begin position="21"/>
        <end position="42"/>
    </location>
</feature>
<dbReference type="EMBL" id="FNAN01000013">
    <property type="protein sequence ID" value="SDF91956.1"/>
    <property type="molecule type" value="Genomic_DNA"/>
</dbReference>
<evidence type="ECO:0000256" key="6">
    <source>
        <dbReference type="SAM" id="Phobius"/>
    </source>
</evidence>